<feature type="compositionally biased region" description="Basic and acidic residues" evidence="1">
    <location>
        <begin position="17"/>
        <end position="28"/>
    </location>
</feature>
<evidence type="ECO:0000313" key="3">
    <source>
        <dbReference type="Proteomes" id="UP001066276"/>
    </source>
</evidence>
<proteinExistence type="predicted"/>
<evidence type="ECO:0000313" key="2">
    <source>
        <dbReference type="EMBL" id="KAJ1129266.1"/>
    </source>
</evidence>
<reference evidence="2" key="1">
    <citation type="journal article" date="2022" name="bioRxiv">
        <title>Sequencing and chromosome-scale assembly of the giantPleurodeles waltlgenome.</title>
        <authorList>
            <person name="Brown T."/>
            <person name="Elewa A."/>
            <person name="Iarovenko S."/>
            <person name="Subramanian E."/>
            <person name="Araus A.J."/>
            <person name="Petzold A."/>
            <person name="Susuki M."/>
            <person name="Suzuki K.-i.T."/>
            <person name="Hayashi T."/>
            <person name="Toyoda A."/>
            <person name="Oliveira C."/>
            <person name="Osipova E."/>
            <person name="Leigh N.D."/>
            <person name="Simon A."/>
            <person name="Yun M.H."/>
        </authorList>
    </citation>
    <scope>NUCLEOTIDE SEQUENCE</scope>
    <source>
        <strain evidence="2">20211129_DDA</strain>
        <tissue evidence="2">Liver</tissue>
    </source>
</reference>
<sequence length="143" mass="15382">MARCSQRLEGGSPRNPPGRERETREERQPASGRPVPWSGPPRGGPLGPTQRPGSPNRGIPRGAAPPGLPGGVGDVPGARGELRGRWMRQGPATETPQCPKRLKEQGGNPWNSPGGERGAKRVSPAARTPWPPRVRRAMCRETR</sequence>
<organism evidence="2 3">
    <name type="scientific">Pleurodeles waltl</name>
    <name type="common">Iberian ribbed newt</name>
    <dbReference type="NCBI Taxonomy" id="8319"/>
    <lineage>
        <taxon>Eukaryota</taxon>
        <taxon>Metazoa</taxon>
        <taxon>Chordata</taxon>
        <taxon>Craniata</taxon>
        <taxon>Vertebrata</taxon>
        <taxon>Euteleostomi</taxon>
        <taxon>Amphibia</taxon>
        <taxon>Batrachia</taxon>
        <taxon>Caudata</taxon>
        <taxon>Salamandroidea</taxon>
        <taxon>Salamandridae</taxon>
        <taxon>Pleurodelinae</taxon>
        <taxon>Pleurodeles</taxon>
    </lineage>
</organism>
<accession>A0AAV7PPJ4</accession>
<feature type="compositionally biased region" description="Low complexity" evidence="1">
    <location>
        <begin position="55"/>
        <end position="65"/>
    </location>
</feature>
<feature type="region of interest" description="Disordered" evidence="1">
    <location>
        <begin position="1"/>
        <end position="143"/>
    </location>
</feature>
<dbReference type="Proteomes" id="UP001066276">
    <property type="component" value="Chromosome 7"/>
</dbReference>
<name>A0AAV7PPJ4_PLEWA</name>
<evidence type="ECO:0000256" key="1">
    <source>
        <dbReference type="SAM" id="MobiDB-lite"/>
    </source>
</evidence>
<keyword evidence="3" id="KW-1185">Reference proteome</keyword>
<dbReference type="AlphaFoldDB" id="A0AAV7PPJ4"/>
<gene>
    <name evidence="2" type="ORF">NDU88_007637</name>
</gene>
<protein>
    <submittedName>
        <fullName evidence="2">Uncharacterized protein</fullName>
    </submittedName>
</protein>
<dbReference type="EMBL" id="JANPWB010000011">
    <property type="protein sequence ID" value="KAJ1129266.1"/>
    <property type="molecule type" value="Genomic_DNA"/>
</dbReference>
<comment type="caution">
    <text evidence="2">The sequence shown here is derived from an EMBL/GenBank/DDBJ whole genome shotgun (WGS) entry which is preliminary data.</text>
</comment>